<dbReference type="SUPFAM" id="SSF161098">
    <property type="entry name" value="MetI-like"/>
    <property type="match status" value="1"/>
</dbReference>
<dbReference type="AlphaFoldDB" id="A0A7W9YH31"/>
<dbReference type="InterPro" id="IPR000515">
    <property type="entry name" value="MetI-like"/>
</dbReference>
<feature type="transmembrane region" description="Helical" evidence="7">
    <location>
        <begin position="327"/>
        <end position="347"/>
    </location>
</feature>
<dbReference type="PANTHER" id="PTHR43227">
    <property type="entry name" value="BLL4140 PROTEIN"/>
    <property type="match status" value="1"/>
</dbReference>
<dbReference type="InterPro" id="IPR035906">
    <property type="entry name" value="MetI-like_sf"/>
</dbReference>
<keyword evidence="6 7" id="KW-0472">Membrane</keyword>
<evidence type="ECO:0000259" key="9">
    <source>
        <dbReference type="PROSITE" id="PS50928"/>
    </source>
</evidence>
<keyword evidence="11" id="KW-1185">Reference proteome</keyword>
<protein>
    <submittedName>
        <fullName evidence="10">Alpha-glucoside transport system permease protein</fullName>
    </submittedName>
</protein>
<comment type="similarity">
    <text evidence="7">Belongs to the binding-protein-dependent transport system permease family.</text>
</comment>
<dbReference type="Proteomes" id="UP000546642">
    <property type="component" value="Unassembled WGS sequence"/>
</dbReference>
<keyword evidence="5 7" id="KW-1133">Transmembrane helix</keyword>
<dbReference type="CDD" id="cd06261">
    <property type="entry name" value="TM_PBP2"/>
    <property type="match status" value="1"/>
</dbReference>
<gene>
    <name evidence="10" type="ORF">HNR23_002090</name>
</gene>
<proteinExistence type="inferred from homology"/>
<dbReference type="PROSITE" id="PS50928">
    <property type="entry name" value="ABC_TM1"/>
    <property type="match status" value="1"/>
</dbReference>
<feature type="transmembrane region" description="Helical" evidence="7">
    <location>
        <begin position="427"/>
        <end position="446"/>
    </location>
</feature>
<dbReference type="RefSeq" id="WP_184075391.1">
    <property type="nucleotide sequence ID" value="NZ_JACHDS010000001.1"/>
</dbReference>
<accession>A0A7W9YH31</accession>
<feature type="compositionally biased region" description="Pro residues" evidence="8">
    <location>
        <begin position="19"/>
        <end position="28"/>
    </location>
</feature>
<keyword evidence="3" id="KW-1003">Cell membrane</keyword>
<dbReference type="Pfam" id="PF00528">
    <property type="entry name" value="BPD_transp_1"/>
    <property type="match status" value="1"/>
</dbReference>
<keyword evidence="2 7" id="KW-0813">Transport</keyword>
<evidence type="ECO:0000256" key="7">
    <source>
        <dbReference type="RuleBase" id="RU363032"/>
    </source>
</evidence>
<evidence type="ECO:0000256" key="2">
    <source>
        <dbReference type="ARBA" id="ARBA00022448"/>
    </source>
</evidence>
<feature type="transmembrane region" description="Helical" evidence="7">
    <location>
        <begin position="95"/>
        <end position="115"/>
    </location>
</feature>
<feature type="domain" description="ABC transmembrane type-1" evidence="9">
    <location>
        <begin position="91"/>
        <end position="447"/>
    </location>
</feature>
<comment type="subcellular location">
    <subcellularLocation>
        <location evidence="1 7">Cell membrane</location>
        <topology evidence="1 7">Multi-pass membrane protein</topology>
    </subcellularLocation>
</comment>
<feature type="transmembrane region" description="Helical" evidence="7">
    <location>
        <begin position="127"/>
        <end position="148"/>
    </location>
</feature>
<evidence type="ECO:0000256" key="3">
    <source>
        <dbReference type="ARBA" id="ARBA00022475"/>
    </source>
</evidence>
<evidence type="ECO:0000256" key="8">
    <source>
        <dbReference type="SAM" id="MobiDB-lite"/>
    </source>
</evidence>
<feature type="transmembrane region" description="Helical" evidence="7">
    <location>
        <begin position="377"/>
        <end position="400"/>
    </location>
</feature>
<sequence length="456" mass="48644">MATTGTSPGGPGAEAPAPGSEPPPGGTGRLGPPPWRALVFLLPALLFLGAYMVYPILFSVYRSLWDAPGLEFVGLGNYLTMFTNPETFIALRNNVIWVVVAPVVVTFTGLVFAVLTERIRWSTAFKVVVFMPMAISFLASGVIFRLVYEQDPERGLANAIITTVQDTVSPSAVYPDARPRPEAPLTEAPGGGYELVGEVRPGESVLLPLVGVQADDLPGGAKPAAPAPAAADGLTGTVWLDFTRGGGGEEGVIDPTEFGLPDMRVQALRDGEVVGEAFTEGNGTFEITGPDTDGPYTLRLAADNFTEPYRGLTWLGPTLITPSIIGAYLWVWAGFAMVLIAAGLAAIPRDALEAARVDGATEWQVFRRVTVPLLSPVLLVVFVTLMIYVLKIFDLVFIIAPGSVQRDANVLAVEMWRVSFGGGNDQGLGSALAVFLLALVVPAMVFQIRRFRRENQ</sequence>
<evidence type="ECO:0000256" key="4">
    <source>
        <dbReference type="ARBA" id="ARBA00022692"/>
    </source>
</evidence>
<dbReference type="InterPro" id="IPR050809">
    <property type="entry name" value="UgpAE/MalFG_permease"/>
</dbReference>
<dbReference type="GO" id="GO:0055085">
    <property type="term" value="P:transmembrane transport"/>
    <property type="evidence" value="ECO:0007669"/>
    <property type="project" value="InterPro"/>
</dbReference>
<feature type="transmembrane region" description="Helical" evidence="7">
    <location>
        <begin position="38"/>
        <end position="61"/>
    </location>
</feature>
<evidence type="ECO:0000256" key="1">
    <source>
        <dbReference type="ARBA" id="ARBA00004651"/>
    </source>
</evidence>
<dbReference type="SUPFAM" id="SSF49478">
    <property type="entry name" value="Cna protein B-type domain"/>
    <property type="match status" value="1"/>
</dbReference>
<feature type="region of interest" description="Disordered" evidence="8">
    <location>
        <begin position="1"/>
        <end position="28"/>
    </location>
</feature>
<organism evidence="10 11">
    <name type="scientific">Nocardiopsis mwathae</name>
    <dbReference type="NCBI Taxonomy" id="1472723"/>
    <lineage>
        <taxon>Bacteria</taxon>
        <taxon>Bacillati</taxon>
        <taxon>Actinomycetota</taxon>
        <taxon>Actinomycetes</taxon>
        <taxon>Streptosporangiales</taxon>
        <taxon>Nocardiopsidaceae</taxon>
        <taxon>Nocardiopsis</taxon>
    </lineage>
</organism>
<comment type="caution">
    <text evidence="10">The sequence shown here is derived from an EMBL/GenBank/DDBJ whole genome shotgun (WGS) entry which is preliminary data.</text>
</comment>
<dbReference type="Gene3D" id="1.10.3720.10">
    <property type="entry name" value="MetI-like"/>
    <property type="match status" value="2"/>
</dbReference>
<name>A0A7W9YH31_9ACTN</name>
<dbReference type="PANTHER" id="PTHR43227:SF8">
    <property type="entry name" value="DIACETYLCHITOBIOSE UPTAKE SYSTEM PERMEASE PROTEIN DASB"/>
    <property type="match status" value="1"/>
</dbReference>
<dbReference type="EMBL" id="JACHDS010000001">
    <property type="protein sequence ID" value="MBB6172030.1"/>
    <property type="molecule type" value="Genomic_DNA"/>
</dbReference>
<keyword evidence="4 7" id="KW-0812">Transmembrane</keyword>
<evidence type="ECO:0000313" key="10">
    <source>
        <dbReference type="EMBL" id="MBB6172030.1"/>
    </source>
</evidence>
<evidence type="ECO:0000313" key="11">
    <source>
        <dbReference type="Proteomes" id="UP000546642"/>
    </source>
</evidence>
<evidence type="ECO:0000256" key="5">
    <source>
        <dbReference type="ARBA" id="ARBA00022989"/>
    </source>
</evidence>
<evidence type="ECO:0000256" key="6">
    <source>
        <dbReference type="ARBA" id="ARBA00023136"/>
    </source>
</evidence>
<dbReference type="GO" id="GO:0005886">
    <property type="term" value="C:plasma membrane"/>
    <property type="evidence" value="ECO:0007669"/>
    <property type="project" value="UniProtKB-SubCell"/>
</dbReference>
<reference evidence="10 11" key="1">
    <citation type="submission" date="2020-08" db="EMBL/GenBank/DDBJ databases">
        <title>Sequencing the genomes of 1000 actinobacteria strains.</title>
        <authorList>
            <person name="Klenk H.-P."/>
        </authorList>
    </citation>
    <scope>NUCLEOTIDE SEQUENCE [LARGE SCALE GENOMIC DNA]</scope>
    <source>
        <strain evidence="10 11">DSM 46659</strain>
    </source>
</reference>